<dbReference type="SUPFAM" id="SSF56176">
    <property type="entry name" value="FAD-binding/transporter-associated domain-like"/>
    <property type="match status" value="1"/>
</dbReference>
<dbReference type="InterPro" id="IPR007173">
    <property type="entry name" value="ALO_C"/>
</dbReference>
<dbReference type="InterPro" id="IPR016169">
    <property type="entry name" value="FAD-bd_PCMH_sub2"/>
</dbReference>
<dbReference type="Gene3D" id="3.30.465.10">
    <property type="match status" value="1"/>
</dbReference>
<gene>
    <name evidence="3" type="ORF">KDH_01610</name>
</gene>
<accession>A0ABQ6FLI0</accession>
<dbReference type="InterPro" id="IPR016167">
    <property type="entry name" value="FAD-bd_PCMH_sub1"/>
</dbReference>
<dbReference type="PANTHER" id="PTHR43762:SF1">
    <property type="entry name" value="D-ARABINONO-1,4-LACTONE OXIDASE"/>
    <property type="match status" value="1"/>
</dbReference>
<dbReference type="Proteomes" id="UP001344906">
    <property type="component" value="Unassembled WGS sequence"/>
</dbReference>
<dbReference type="Pfam" id="PF01565">
    <property type="entry name" value="FAD_binding_4"/>
    <property type="match status" value="1"/>
</dbReference>
<dbReference type="PROSITE" id="PS51387">
    <property type="entry name" value="FAD_PCMH"/>
    <property type="match status" value="1"/>
</dbReference>
<dbReference type="InterPro" id="IPR010031">
    <property type="entry name" value="FAD_lactone_oxidase-like"/>
</dbReference>
<evidence type="ECO:0000259" key="2">
    <source>
        <dbReference type="PROSITE" id="PS51387"/>
    </source>
</evidence>
<dbReference type="Pfam" id="PF04030">
    <property type="entry name" value="ALO"/>
    <property type="match status" value="1"/>
</dbReference>
<dbReference type="Gene3D" id="3.30.43.10">
    <property type="entry name" value="Uridine Diphospho-n-acetylenolpyruvylglucosamine Reductase, domain 2"/>
    <property type="match status" value="1"/>
</dbReference>
<dbReference type="InterPro" id="IPR006094">
    <property type="entry name" value="Oxid_FAD_bind_N"/>
</dbReference>
<comment type="caution">
    <text evidence="3">The sequence shown here is derived from an EMBL/GenBank/DDBJ whole genome shotgun (WGS) entry which is preliminary data.</text>
</comment>
<evidence type="ECO:0000313" key="3">
    <source>
        <dbReference type="EMBL" id="GLV53306.1"/>
    </source>
</evidence>
<protein>
    <recommendedName>
        <fullName evidence="2">FAD-binding PCMH-type domain-containing protein</fullName>
    </recommendedName>
</protein>
<dbReference type="PANTHER" id="PTHR43762">
    <property type="entry name" value="L-GULONOLACTONE OXIDASE"/>
    <property type="match status" value="1"/>
</dbReference>
<reference evidence="3 4" key="1">
    <citation type="submission" date="2023-02" db="EMBL/GenBank/DDBJ databases">
        <title>Dictyobacter halimunensis sp. nov., a new member of the class Ktedonobacteria from forest soil in a geothermal area.</title>
        <authorList>
            <person name="Rachmania M.K."/>
            <person name="Ningsih F."/>
            <person name="Sakai Y."/>
            <person name="Yabe S."/>
            <person name="Yokota A."/>
            <person name="Sjamsuridzal W."/>
        </authorList>
    </citation>
    <scope>NUCLEOTIDE SEQUENCE [LARGE SCALE GENOMIC DNA]</scope>
    <source>
        <strain evidence="3 4">S3.2.2.5</strain>
    </source>
</reference>
<evidence type="ECO:0000256" key="1">
    <source>
        <dbReference type="ARBA" id="ARBA00023002"/>
    </source>
</evidence>
<organism evidence="3 4">
    <name type="scientific">Dictyobacter halimunensis</name>
    <dbReference type="NCBI Taxonomy" id="3026934"/>
    <lineage>
        <taxon>Bacteria</taxon>
        <taxon>Bacillati</taxon>
        <taxon>Chloroflexota</taxon>
        <taxon>Ktedonobacteria</taxon>
        <taxon>Ktedonobacterales</taxon>
        <taxon>Dictyobacteraceae</taxon>
        <taxon>Dictyobacter</taxon>
    </lineage>
</organism>
<dbReference type="InterPro" id="IPR016166">
    <property type="entry name" value="FAD-bd_PCMH"/>
</dbReference>
<keyword evidence="4" id="KW-1185">Reference proteome</keyword>
<sequence>MKQLHVHNWFGSIDSSPYVVVQPDSVEDIIEIMQDHEKYPSPVRAVGSNHSTTPCGVAEGGTLVDMRKMNRIIEIRPDSVTAEAGALYIDVNQELQKHNLQFNVNVELGNLTIGSASCGGTKDASLPGEFGQVCSYASVIKMVTPSGELLEITEDQPELLHVARSSYGLFGIIYEVTFKVRPLQAMTVYHKSYTLDEFATQLPTLRTQGNSIMLYLNPFLDRVVVEFRRYHDTKKPQSLTSWQWKIRNYIWSTLSPFYAYCVTKYVPVVPIRDFLFDLFNRLIFIVCVLVIRGNNTLAIAQQIRYPAVATNSKYTFSIWAFQEEHYIDNLRAYFKFCKDYYRSTGYRSNMISVGYRINHDDSSMFSYSFRGTVMTFDPVSTGNPGWEAFLTAYNELCSSLGGVPLFNQTNLLTSEQVAHAFGDRIATFESYRKRFDPANRLLNGYFSNLFAAEKTVSDRTL</sequence>
<name>A0ABQ6FLI0_9CHLR</name>
<evidence type="ECO:0000313" key="4">
    <source>
        <dbReference type="Proteomes" id="UP001344906"/>
    </source>
</evidence>
<dbReference type="EMBL" id="BSRI01000001">
    <property type="protein sequence ID" value="GLV53306.1"/>
    <property type="molecule type" value="Genomic_DNA"/>
</dbReference>
<dbReference type="RefSeq" id="WP_338246809.1">
    <property type="nucleotide sequence ID" value="NZ_BSRI01000001.1"/>
</dbReference>
<proteinExistence type="predicted"/>
<keyword evidence="1" id="KW-0560">Oxidoreductase</keyword>
<feature type="domain" description="FAD-binding PCMH-type" evidence="2">
    <location>
        <begin position="13"/>
        <end position="183"/>
    </location>
</feature>
<dbReference type="InterPro" id="IPR036318">
    <property type="entry name" value="FAD-bd_PCMH-like_sf"/>
</dbReference>